<protein>
    <recommendedName>
        <fullName evidence="1">Winged helix-turn-helix domain-containing protein</fullName>
    </recommendedName>
</protein>
<name>A0A4Y1YLN9_9PROT</name>
<keyword evidence="3" id="KW-1185">Reference proteome</keyword>
<accession>A0A4Y1YLN9</accession>
<dbReference type="Proteomes" id="UP000316473">
    <property type="component" value="Chromosome"/>
</dbReference>
<evidence type="ECO:0000313" key="3">
    <source>
        <dbReference type="Proteomes" id="UP000316473"/>
    </source>
</evidence>
<feature type="domain" description="Winged helix-turn-helix" evidence="1">
    <location>
        <begin position="20"/>
        <end position="52"/>
    </location>
</feature>
<dbReference type="EMBL" id="AP019755">
    <property type="protein sequence ID" value="BBL33931.1"/>
    <property type="molecule type" value="Genomic_DNA"/>
</dbReference>
<dbReference type="InterPro" id="IPR055245">
    <property type="entry name" value="HTH_proteobacteria"/>
</dbReference>
<gene>
    <name evidence="2" type="ORF">Nstercoris_00158</name>
</gene>
<reference evidence="2 3" key="1">
    <citation type="submission" date="2019-06" db="EMBL/GenBank/DDBJ databases">
        <title>Nitrosomonas stercoris KYUHI-S whole genome shotgun sequence.</title>
        <authorList>
            <person name="Nakagawa T."/>
            <person name="Tsuchiya Y."/>
            <person name="Takahashi R."/>
        </authorList>
    </citation>
    <scope>NUCLEOTIDE SEQUENCE [LARGE SCALE GENOMIC DNA]</scope>
    <source>
        <strain evidence="2 3">KYUHI-S</strain>
    </source>
</reference>
<sequence length="57" mass="6927">MKRQERAVLDLLREQPLSTFELRERGYLIDTVHQTEFDGHGHRHYAVARYFLRGEQR</sequence>
<dbReference type="KEGG" id="nst:Nstercoris_00158"/>
<dbReference type="Pfam" id="PF14090">
    <property type="entry name" value="HTH_39"/>
    <property type="match status" value="1"/>
</dbReference>
<evidence type="ECO:0000259" key="1">
    <source>
        <dbReference type="Pfam" id="PF14090"/>
    </source>
</evidence>
<proteinExistence type="predicted"/>
<dbReference type="AlphaFoldDB" id="A0A4Y1YLN9"/>
<organism evidence="2 3">
    <name type="scientific">Nitrosomonas stercoris</name>
    <dbReference type="NCBI Taxonomy" id="1444684"/>
    <lineage>
        <taxon>Bacteria</taxon>
        <taxon>Pseudomonadati</taxon>
        <taxon>Pseudomonadota</taxon>
        <taxon>Betaproteobacteria</taxon>
        <taxon>Nitrosomonadales</taxon>
        <taxon>Nitrosomonadaceae</taxon>
        <taxon>Nitrosomonas</taxon>
    </lineage>
</organism>
<evidence type="ECO:0000313" key="2">
    <source>
        <dbReference type="EMBL" id="BBL33931.1"/>
    </source>
</evidence>